<comment type="caution">
    <text evidence="1">The sequence shown here is derived from an EMBL/GenBank/DDBJ whole genome shotgun (WGS) entry which is preliminary data.</text>
</comment>
<evidence type="ECO:0000313" key="2">
    <source>
        <dbReference type="Proteomes" id="UP000592180"/>
    </source>
</evidence>
<dbReference type="EMBL" id="JACHLE010000001">
    <property type="protein sequence ID" value="MBB4805102.1"/>
    <property type="molecule type" value="Genomic_DNA"/>
</dbReference>
<dbReference type="Proteomes" id="UP000592180">
    <property type="component" value="Unassembled WGS sequence"/>
</dbReference>
<sequence length="46" mass="5250">MKKNLIILSLCLGVLSYSQVGINTPTSSVRLWKLIIQVQRDGYPFR</sequence>
<proteinExistence type="predicted"/>
<gene>
    <name evidence="1" type="ORF">HNP38_000374</name>
</gene>
<protein>
    <submittedName>
        <fullName evidence="1">Uncharacterized protein</fullName>
    </submittedName>
</protein>
<organism evidence="1 2">
    <name type="scientific">Chryseobacterium defluvii</name>
    <dbReference type="NCBI Taxonomy" id="160396"/>
    <lineage>
        <taxon>Bacteria</taxon>
        <taxon>Pseudomonadati</taxon>
        <taxon>Bacteroidota</taxon>
        <taxon>Flavobacteriia</taxon>
        <taxon>Flavobacteriales</taxon>
        <taxon>Weeksellaceae</taxon>
        <taxon>Chryseobacterium group</taxon>
        <taxon>Chryseobacterium</taxon>
    </lineage>
</organism>
<reference evidence="1 2" key="1">
    <citation type="submission" date="2020-08" db="EMBL/GenBank/DDBJ databases">
        <title>Functional genomics of gut bacteria from endangered species of beetles.</title>
        <authorList>
            <person name="Carlos-Shanley C."/>
        </authorList>
    </citation>
    <scope>NUCLEOTIDE SEQUENCE [LARGE SCALE GENOMIC DNA]</scope>
    <source>
        <strain evidence="1 2">S00151</strain>
    </source>
</reference>
<keyword evidence="2" id="KW-1185">Reference proteome</keyword>
<evidence type="ECO:0000313" key="1">
    <source>
        <dbReference type="EMBL" id="MBB4805102.1"/>
    </source>
</evidence>
<dbReference type="AlphaFoldDB" id="A0A840KDQ9"/>
<name>A0A840KDQ9_9FLAO</name>
<accession>A0A840KDQ9</accession>